<sequence>MNKLKQYGLLFLVAITSSISVQAQEMSEHHSIKGNLGVSAVMGHAFIKNRIDSENKISSAAAFGINANYWVSDKWAVGVHSDLVFENFIIEEKKPNEEHRFLEREYPVSVNAVATYKPIHSLGILAGIGREFSKEKNLTMFVAGAEYMFNIPNNWKLGVSAMYEAKRHAYNTFVVGFGITKLIHLGKHHS</sequence>
<dbReference type="AlphaFoldDB" id="A0A0N0IXV5"/>
<gene>
    <name evidence="2" type="ORF">AOB46_00560</name>
</gene>
<organism evidence="2 3">
    <name type="scientific">Chryseobacterium indologenes</name>
    <name type="common">Flavobacterium indologenes</name>
    <dbReference type="NCBI Taxonomy" id="253"/>
    <lineage>
        <taxon>Bacteria</taxon>
        <taxon>Pseudomonadati</taxon>
        <taxon>Bacteroidota</taxon>
        <taxon>Flavobacteriia</taxon>
        <taxon>Flavobacteriales</taxon>
        <taxon>Weeksellaceae</taxon>
        <taxon>Chryseobacterium group</taxon>
        <taxon>Chryseobacterium</taxon>
    </lineage>
</organism>
<proteinExistence type="predicted"/>
<feature type="chain" id="PRO_5005851797" description="Outer membrane protein beta-barrel domain-containing protein" evidence="1">
    <location>
        <begin position="24"/>
        <end position="190"/>
    </location>
</feature>
<comment type="caution">
    <text evidence="2">The sequence shown here is derived from an EMBL/GenBank/DDBJ whole genome shotgun (WGS) entry which is preliminary data.</text>
</comment>
<reference evidence="3" key="2">
    <citation type="submission" date="2015-09" db="EMBL/GenBank/DDBJ databases">
        <title>Draft genome sequence of a multidrug-resistant Chryseobacterium indologenes isolate from Malaysia.</title>
        <authorList>
            <person name="Yu C.Y."/>
            <person name="Ang G.Y."/>
            <person name="Chan K.-G."/>
        </authorList>
    </citation>
    <scope>NUCLEOTIDE SEQUENCE [LARGE SCALE GENOMIC DNA]</scope>
    <source>
        <strain evidence="3">CI_885</strain>
    </source>
</reference>
<protein>
    <recommendedName>
        <fullName evidence="4">Outer membrane protein beta-barrel domain-containing protein</fullName>
    </recommendedName>
</protein>
<dbReference type="Proteomes" id="UP000037953">
    <property type="component" value="Unassembled WGS sequence"/>
</dbReference>
<reference evidence="2 3" key="1">
    <citation type="journal article" date="2015" name="Genom Data">
        <title>Draft genome sequence of a multidrug-resistant Chryseobacterium indologenes isolate from Malaysia.</title>
        <authorList>
            <person name="Yu C.Y."/>
            <person name="Ang G.Y."/>
            <person name="Cheng H.J."/>
            <person name="Cheong Y.M."/>
            <person name="Yin W.F."/>
            <person name="Chan K.G."/>
        </authorList>
    </citation>
    <scope>NUCLEOTIDE SEQUENCE [LARGE SCALE GENOMIC DNA]</scope>
    <source>
        <strain evidence="2 3">CI_885</strain>
    </source>
</reference>
<evidence type="ECO:0000313" key="2">
    <source>
        <dbReference type="EMBL" id="KPE52552.1"/>
    </source>
</evidence>
<dbReference type="EMBL" id="LJOD01000001">
    <property type="protein sequence ID" value="KPE52552.1"/>
    <property type="molecule type" value="Genomic_DNA"/>
</dbReference>
<accession>A0A0N0IXV5</accession>
<dbReference type="PATRIC" id="fig|253.9.peg.121"/>
<keyword evidence="1" id="KW-0732">Signal</keyword>
<evidence type="ECO:0000313" key="3">
    <source>
        <dbReference type="Proteomes" id="UP000037953"/>
    </source>
</evidence>
<feature type="signal peptide" evidence="1">
    <location>
        <begin position="1"/>
        <end position="23"/>
    </location>
</feature>
<name>A0A0N0IXV5_CHRID</name>
<evidence type="ECO:0000256" key="1">
    <source>
        <dbReference type="SAM" id="SignalP"/>
    </source>
</evidence>
<evidence type="ECO:0008006" key="4">
    <source>
        <dbReference type="Google" id="ProtNLM"/>
    </source>
</evidence>